<dbReference type="PANTHER" id="PTHR31446:SF2">
    <property type="entry name" value="ACID PHOSPHATASE_VANADIUM-DEPENDENT HALOPEROXIDASE-RELATED PROTEIN"/>
    <property type="match status" value="1"/>
</dbReference>
<proteinExistence type="predicted"/>
<keyword evidence="2" id="KW-1185">Reference proteome</keyword>
<dbReference type="OrthoDB" id="1909848at2759"/>
<gene>
    <name evidence="1" type="ORF">JCGZ_04233</name>
</gene>
<dbReference type="CDD" id="cd01610">
    <property type="entry name" value="PAP2_like"/>
    <property type="match status" value="1"/>
</dbReference>
<dbReference type="EMBL" id="KK914338">
    <property type="protein sequence ID" value="KDP39823.1"/>
    <property type="molecule type" value="Genomic_DNA"/>
</dbReference>
<evidence type="ECO:0000313" key="1">
    <source>
        <dbReference type="EMBL" id="KDP39823.1"/>
    </source>
</evidence>
<accession>A0A067KXY8</accession>
<sequence length="281" mass="30683">MVAQCWSCSSYPKSTSLFSQTLLLALSDPKTRQSYRYNANCKYSFPLLKTPRNRNRELRKSKFSCFCQLGLEDIAGIAHNKVLIAAGASAAIGQLSKPFTSLLLYDKDFDFKTAFQAGGFPSTHSSAVVATATCLALERGFSDSIFGLTMVYAGLIMYDAQGVRREVGNHAKVVNKLLSKTPANTSPRDDLIDSQQFTLSKEGRPLAKKSTNSPLLLESENKTRQASQLLISSSLAANEEETRKNFNTSIPLKESIGHTEVEVIAGALLGFFVSLAVYTVV</sequence>
<organism evidence="1 2">
    <name type="scientific">Jatropha curcas</name>
    <name type="common">Barbados nut</name>
    <dbReference type="NCBI Taxonomy" id="180498"/>
    <lineage>
        <taxon>Eukaryota</taxon>
        <taxon>Viridiplantae</taxon>
        <taxon>Streptophyta</taxon>
        <taxon>Embryophyta</taxon>
        <taxon>Tracheophyta</taxon>
        <taxon>Spermatophyta</taxon>
        <taxon>Magnoliopsida</taxon>
        <taxon>eudicotyledons</taxon>
        <taxon>Gunneridae</taxon>
        <taxon>Pentapetalae</taxon>
        <taxon>rosids</taxon>
        <taxon>fabids</taxon>
        <taxon>Malpighiales</taxon>
        <taxon>Euphorbiaceae</taxon>
        <taxon>Crotonoideae</taxon>
        <taxon>Jatropheae</taxon>
        <taxon>Jatropha</taxon>
    </lineage>
</organism>
<dbReference type="STRING" id="180498.A0A067KXY8"/>
<dbReference type="Proteomes" id="UP000027138">
    <property type="component" value="Unassembled WGS sequence"/>
</dbReference>
<protein>
    <submittedName>
        <fullName evidence="1">Uncharacterized protein</fullName>
    </submittedName>
</protein>
<dbReference type="PANTHER" id="PTHR31446">
    <property type="entry name" value="ACID PHOSPHATASE/VANADIUM-DEPENDENT HALOPEROXIDASE-RELATED PROTEIN"/>
    <property type="match status" value="1"/>
</dbReference>
<dbReference type="AlphaFoldDB" id="A0A067KXY8"/>
<evidence type="ECO:0000313" key="2">
    <source>
        <dbReference type="Proteomes" id="UP000027138"/>
    </source>
</evidence>
<reference evidence="1 2" key="1">
    <citation type="journal article" date="2014" name="PLoS ONE">
        <title>Global Analysis of Gene Expression Profiles in Physic Nut (Jatropha curcas L.) Seedlings Exposed to Salt Stress.</title>
        <authorList>
            <person name="Zhang L."/>
            <person name="Zhang C."/>
            <person name="Wu P."/>
            <person name="Chen Y."/>
            <person name="Li M."/>
            <person name="Jiang H."/>
            <person name="Wu G."/>
        </authorList>
    </citation>
    <scope>NUCLEOTIDE SEQUENCE [LARGE SCALE GENOMIC DNA]</scope>
    <source>
        <strain evidence="2">cv. GZQX0401</strain>
        <tissue evidence="1">Young leaves</tissue>
    </source>
</reference>
<dbReference type="Pfam" id="PF02681">
    <property type="entry name" value="DUF212"/>
    <property type="match status" value="1"/>
</dbReference>
<name>A0A067KXY8_JATCU</name>
<dbReference type="KEGG" id="jcu:105632403"/>
<dbReference type="InterPro" id="IPR003832">
    <property type="entry name" value="DUF212"/>
</dbReference>